<protein>
    <submittedName>
        <fullName evidence="1">Uncharacterized protein</fullName>
    </submittedName>
</protein>
<comment type="caution">
    <text evidence="1">The sequence shown here is derived from an EMBL/GenBank/DDBJ whole genome shotgun (WGS) entry which is preliminary data.</text>
</comment>
<reference evidence="1 2" key="1">
    <citation type="submission" date="2018-11" db="EMBL/GenBank/DDBJ databases">
        <title>Rhodococcus spongicola sp. nov. and Rhodococcus xishaensis sp. nov. from marine sponges.</title>
        <authorList>
            <person name="Li L."/>
            <person name="Lin H.W."/>
        </authorList>
    </citation>
    <scope>NUCLEOTIDE SEQUENCE [LARGE SCALE GENOMIC DNA]</scope>
    <source>
        <strain evidence="1 2">CCTCC AB2014297</strain>
    </source>
</reference>
<dbReference type="AlphaFoldDB" id="A0A438BF44"/>
<organism evidence="1 2">
    <name type="scientific">Prescottella agglutinans</name>
    <dbReference type="NCBI Taxonomy" id="1644129"/>
    <lineage>
        <taxon>Bacteria</taxon>
        <taxon>Bacillati</taxon>
        <taxon>Actinomycetota</taxon>
        <taxon>Actinomycetes</taxon>
        <taxon>Mycobacteriales</taxon>
        <taxon>Nocardiaceae</taxon>
        <taxon>Prescottella</taxon>
    </lineage>
</organism>
<proteinExistence type="predicted"/>
<sequence>MQVAVKAGGIQGDRIEVSSARGAFQAIWMGDDPIASGAVLDVEVEVPGSVVALRETDSNEAISIESVGGQTTLVGKAVDTTADGVLILDLHPGIVMVELANPHDAGVARESIRVVGGCARVYPTEI</sequence>
<evidence type="ECO:0000313" key="1">
    <source>
        <dbReference type="EMBL" id="RVW09628.1"/>
    </source>
</evidence>
<dbReference type="Proteomes" id="UP000286208">
    <property type="component" value="Unassembled WGS sequence"/>
</dbReference>
<name>A0A438BF44_9NOCA</name>
<keyword evidence="2" id="KW-1185">Reference proteome</keyword>
<evidence type="ECO:0000313" key="2">
    <source>
        <dbReference type="Proteomes" id="UP000286208"/>
    </source>
</evidence>
<gene>
    <name evidence="1" type="ORF">EGT67_09165</name>
</gene>
<accession>A0A438BF44</accession>
<dbReference type="EMBL" id="RKLP01000004">
    <property type="protein sequence ID" value="RVW09628.1"/>
    <property type="molecule type" value="Genomic_DNA"/>
</dbReference>